<sequence length="279" mass="30445">MSQWFFTSDLHGQGSLYEQLVAQVAARTPRAVLIGGDLCQHALGADGVAHQRLFLQGTFVEFARRLREGSPETALLVLMGNDDWAANMDCLEAHDGGLWQVLHERVVDVDGVPVAGLSWVPITPFALKDWERWDDGEIEDAARLEGWSSRGGALAPWRFDPERRTPTIAAALDDLGDRASSPETVFVLHSPPHGTSCDVIQGGRHVGSRAIRRFAEARQPPLLLSGHIHESPRTTSSYRDALGRTVVVNPGQFGTSRLCGVWFDPADPAGTLRHTVFGG</sequence>
<dbReference type="SUPFAM" id="SSF56300">
    <property type="entry name" value="Metallo-dependent phosphatases"/>
    <property type="match status" value="1"/>
</dbReference>
<dbReference type="PANTHER" id="PTHR37523">
    <property type="entry name" value="METALLOPHOSPHOESTERASE"/>
    <property type="match status" value="1"/>
</dbReference>
<dbReference type="Pfam" id="PF00149">
    <property type="entry name" value="Metallophos"/>
    <property type="match status" value="1"/>
</dbReference>
<evidence type="ECO:0000313" key="3">
    <source>
        <dbReference type="Proteomes" id="UP000319836"/>
    </source>
</evidence>
<comment type="caution">
    <text evidence="2">The sequence shown here is derived from an EMBL/GenBank/DDBJ whole genome shotgun (WGS) entry which is preliminary data.</text>
</comment>
<dbReference type="EMBL" id="VBPA01000133">
    <property type="protein sequence ID" value="TMQ71315.1"/>
    <property type="molecule type" value="Genomic_DNA"/>
</dbReference>
<dbReference type="Proteomes" id="UP000319836">
    <property type="component" value="Unassembled WGS sequence"/>
</dbReference>
<dbReference type="InterPro" id="IPR004843">
    <property type="entry name" value="Calcineurin-like_PHP"/>
</dbReference>
<dbReference type="InterPro" id="IPR029052">
    <property type="entry name" value="Metallo-depent_PP-like"/>
</dbReference>
<evidence type="ECO:0000313" key="2">
    <source>
        <dbReference type="EMBL" id="TMQ71315.1"/>
    </source>
</evidence>
<dbReference type="AlphaFoldDB" id="A0A538U621"/>
<name>A0A538U621_UNCEI</name>
<reference evidence="2 3" key="1">
    <citation type="journal article" date="2019" name="Nat. Microbiol.">
        <title>Mediterranean grassland soil C-N compound turnover is dependent on rainfall and depth, and is mediated by genomically divergent microorganisms.</title>
        <authorList>
            <person name="Diamond S."/>
            <person name="Andeer P.F."/>
            <person name="Li Z."/>
            <person name="Crits-Christoph A."/>
            <person name="Burstein D."/>
            <person name="Anantharaman K."/>
            <person name="Lane K.R."/>
            <person name="Thomas B.C."/>
            <person name="Pan C."/>
            <person name="Northen T.R."/>
            <person name="Banfield J.F."/>
        </authorList>
    </citation>
    <scope>NUCLEOTIDE SEQUENCE [LARGE SCALE GENOMIC DNA]</scope>
    <source>
        <strain evidence="2">WS_10</strain>
    </source>
</reference>
<dbReference type="Gene3D" id="3.60.21.10">
    <property type="match status" value="1"/>
</dbReference>
<feature type="domain" description="Calcineurin-like phosphoesterase" evidence="1">
    <location>
        <begin position="6"/>
        <end position="230"/>
    </location>
</feature>
<organism evidence="2 3">
    <name type="scientific">Eiseniibacteriota bacterium</name>
    <dbReference type="NCBI Taxonomy" id="2212470"/>
    <lineage>
        <taxon>Bacteria</taxon>
        <taxon>Candidatus Eiseniibacteriota</taxon>
    </lineage>
</organism>
<gene>
    <name evidence="2" type="ORF">E6K80_05990</name>
</gene>
<proteinExistence type="predicted"/>
<evidence type="ECO:0000259" key="1">
    <source>
        <dbReference type="Pfam" id="PF00149"/>
    </source>
</evidence>
<dbReference type="PANTHER" id="PTHR37523:SF1">
    <property type="entry name" value="CALCINEURIN-LIKE PHOSPHOESTERASE DOMAIN-CONTAINING PROTEIN"/>
    <property type="match status" value="1"/>
</dbReference>
<protein>
    <recommendedName>
        <fullName evidence="1">Calcineurin-like phosphoesterase domain-containing protein</fullName>
    </recommendedName>
</protein>
<accession>A0A538U621</accession>
<dbReference type="GO" id="GO:0016787">
    <property type="term" value="F:hydrolase activity"/>
    <property type="evidence" value="ECO:0007669"/>
    <property type="project" value="InterPro"/>
</dbReference>